<proteinExistence type="predicted"/>
<dbReference type="OrthoDB" id="1993375at2"/>
<protein>
    <submittedName>
        <fullName evidence="5">Biotin-lipoyl like</fullName>
    </submittedName>
</protein>
<feature type="coiled-coil region" evidence="3">
    <location>
        <begin position="361"/>
        <end position="388"/>
    </location>
</feature>
<dbReference type="SUPFAM" id="SSF111369">
    <property type="entry name" value="HlyD-like secretion proteins"/>
    <property type="match status" value="1"/>
</dbReference>
<dbReference type="Gene3D" id="2.40.420.20">
    <property type="match status" value="1"/>
</dbReference>
<dbReference type="Proteomes" id="UP000183190">
    <property type="component" value="Unassembled WGS sequence"/>
</dbReference>
<feature type="coiled-coil region" evidence="3">
    <location>
        <begin position="115"/>
        <end position="212"/>
    </location>
</feature>
<name>A0A1H6J2P5_RUMFL</name>
<dbReference type="Gene3D" id="2.40.50.100">
    <property type="match status" value="2"/>
</dbReference>
<reference evidence="5 6" key="1">
    <citation type="submission" date="2016-10" db="EMBL/GenBank/DDBJ databases">
        <authorList>
            <person name="de Groot N.N."/>
        </authorList>
    </citation>
    <scope>NUCLEOTIDE SEQUENCE [LARGE SCALE GENOMIC DNA]</scope>
    <source>
        <strain evidence="5 6">YAD2003</strain>
    </source>
</reference>
<dbReference type="Gene3D" id="1.10.287.470">
    <property type="entry name" value="Helix hairpin bin"/>
    <property type="match status" value="1"/>
</dbReference>
<evidence type="ECO:0000313" key="5">
    <source>
        <dbReference type="EMBL" id="SEH55865.1"/>
    </source>
</evidence>
<organism evidence="5 6">
    <name type="scientific">Ruminococcus flavefaciens</name>
    <dbReference type="NCBI Taxonomy" id="1265"/>
    <lineage>
        <taxon>Bacteria</taxon>
        <taxon>Bacillati</taxon>
        <taxon>Bacillota</taxon>
        <taxon>Clostridia</taxon>
        <taxon>Eubacteriales</taxon>
        <taxon>Oscillospiraceae</taxon>
        <taxon>Ruminococcus</taxon>
    </lineage>
</organism>
<keyword evidence="4" id="KW-0812">Transmembrane</keyword>
<evidence type="ECO:0000256" key="4">
    <source>
        <dbReference type="SAM" id="Phobius"/>
    </source>
</evidence>
<dbReference type="GO" id="GO:0030313">
    <property type="term" value="C:cell envelope"/>
    <property type="evidence" value="ECO:0007669"/>
    <property type="project" value="UniProtKB-SubCell"/>
</dbReference>
<evidence type="ECO:0000256" key="3">
    <source>
        <dbReference type="SAM" id="Coils"/>
    </source>
</evidence>
<dbReference type="PANTHER" id="PTHR32347">
    <property type="entry name" value="EFFLUX SYSTEM COMPONENT YKNX-RELATED"/>
    <property type="match status" value="1"/>
</dbReference>
<gene>
    <name evidence="5" type="ORF">SAMN02910265_01430</name>
</gene>
<keyword evidence="2 3" id="KW-0175">Coiled coil</keyword>
<evidence type="ECO:0000256" key="2">
    <source>
        <dbReference type="ARBA" id="ARBA00023054"/>
    </source>
</evidence>
<feature type="transmembrane region" description="Helical" evidence="4">
    <location>
        <begin position="28"/>
        <end position="46"/>
    </location>
</feature>
<evidence type="ECO:0000256" key="1">
    <source>
        <dbReference type="ARBA" id="ARBA00004196"/>
    </source>
</evidence>
<dbReference type="InterPro" id="IPR050465">
    <property type="entry name" value="UPF0194_transport"/>
</dbReference>
<evidence type="ECO:0000313" key="6">
    <source>
        <dbReference type="Proteomes" id="UP000183190"/>
    </source>
</evidence>
<sequence>MNETKEVKDIKLLGDEKEKMSPEKRRDIIKTVIIIFLAVMLVLTFFSNTIMNKSLAEISTENVTSGKLTERIEKNGTVEANQSYNVTVEGNRVVEKIHIKKGQEVQKGDVLFTINTVSNDKLETAEADLDKAKLEYETALLVDPVDYSEKNQDIKAAREALNAAVAKRDAARVNEANASYAKSEYNSNKTELAKLKAEQEKLDSAVKAIRMNNYEEAPYEYVGELPALYSDFTFADSEYKDAAETYQTLLGSDSANFEIAKAERDAKQAAREEAERAYNDKKNSVRSDLESRLNDLEGPIADLNSRIADYEAEYGDKSTSSYETLAEDVVTKQNALEKLIIDLDAEKKKNSITDKKNDLDFAAKKKNIEKLQEKVDKMKKESKATEVKSKYSGVVNSINVQPDATTTEGDPLAVIDLVEDGFTVKISVENQYLKKVKKGIKADILNNYGDDIEAVLTDIKNDTTNSKNKELVFAVTGDVEAGEELTLSIPLGTGTYDAIVPRSAVKSDNGADAYLYKVRTKNTPLGNRYYVEKVNVNVEAKDATSCAVSGGVSRDDYVITAASKPISAGDQIRMKDK</sequence>
<keyword evidence="4" id="KW-0472">Membrane</keyword>
<dbReference type="AlphaFoldDB" id="A0A1H6J2P5"/>
<dbReference type="RefSeq" id="WP_074715835.1">
    <property type="nucleotide sequence ID" value="NZ_FNWV01000004.1"/>
</dbReference>
<accession>A0A1H6J2P5</accession>
<feature type="coiled-coil region" evidence="3">
    <location>
        <begin position="252"/>
        <end position="313"/>
    </location>
</feature>
<keyword evidence="4" id="KW-1133">Transmembrane helix</keyword>
<dbReference type="PANTHER" id="PTHR32347:SF14">
    <property type="entry name" value="EFFLUX SYSTEM COMPONENT YKNX-RELATED"/>
    <property type="match status" value="1"/>
</dbReference>
<dbReference type="EMBL" id="FNWV01000004">
    <property type="protein sequence ID" value="SEH55865.1"/>
    <property type="molecule type" value="Genomic_DNA"/>
</dbReference>
<comment type="subcellular location">
    <subcellularLocation>
        <location evidence="1">Cell envelope</location>
    </subcellularLocation>
</comment>